<dbReference type="PANTHER" id="PTHR31896:SF64">
    <property type="entry name" value="TRICHOTHECENE 3-O-ACETYLTRANSFERASE"/>
    <property type="match status" value="1"/>
</dbReference>
<keyword evidence="5" id="KW-1185">Reference proteome</keyword>
<dbReference type="Pfam" id="PF22664">
    <property type="entry name" value="TRI-like_N"/>
    <property type="match status" value="1"/>
</dbReference>
<feature type="domain" description="Trichothecene 3-O-acetyltransferase-like N-terminal" evidence="3">
    <location>
        <begin position="29"/>
        <end position="187"/>
    </location>
</feature>
<evidence type="ECO:0000256" key="2">
    <source>
        <dbReference type="SAM" id="MobiDB-lite"/>
    </source>
</evidence>
<reference evidence="4 5" key="1">
    <citation type="journal article" date="2018" name="Evol. Lett.">
        <title>Horizontal gene cluster transfer increased hallucinogenic mushroom diversity.</title>
        <authorList>
            <person name="Reynolds H.T."/>
            <person name="Vijayakumar V."/>
            <person name="Gluck-Thaler E."/>
            <person name="Korotkin H.B."/>
            <person name="Matheny P.B."/>
            <person name="Slot J.C."/>
        </authorList>
    </citation>
    <scope>NUCLEOTIDE SEQUENCE [LARGE SCALE GENOMIC DNA]</scope>
    <source>
        <strain evidence="4 5">SRW20</strain>
    </source>
</reference>
<dbReference type="InterPro" id="IPR051283">
    <property type="entry name" value="Sec_Metabolite_Acyltrans"/>
</dbReference>
<evidence type="ECO:0000313" key="4">
    <source>
        <dbReference type="EMBL" id="PPR07489.1"/>
    </source>
</evidence>
<dbReference type="InterPro" id="IPR023213">
    <property type="entry name" value="CAT-like_dom_sf"/>
</dbReference>
<dbReference type="OrthoDB" id="1862401at2759"/>
<dbReference type="STRING" id="231916.A0A409YWX2"/>
<evidence type="ECO:0000313" key="5">
    <source>
        <dbReference type="Proteomes" id="UP000284706"/>
    </source>
</evidence>
<name>A0A409YWX2_9AGAR</name>
<feature type="region of interest" description="Disordered" evidence="2">
    <location>
        <begin position="212"/>
        <end position="236"/>
    </location>
</feature>
<dbReference type="GO" id="GO:0016740">
    <property type="term" value="F:transferase activity"/>
    <property type="evidence" value="ECO:0007669"/>
    <property type="project" value="UniProtKB-KW"/>
</dbReference>
<dbReference type="Proteomes" id="UP000284706">
    <property type="component" value="Unassembled WGS sequence"/>
</dbReference>
<evidence type="ECO:0000256" key="1">
    <source>
        <dbReference type="ARBA" id="ARBA00022679"/>
    </source>
</evidence>
<accession>A0A409YWX2</accession>
<dbReference type="PANTHER" id="PTHR31896">
    <property type="entry name" value="FAMILY REGULATORY PROTEIN, PUTATIVE (AFU_ORTHOLOGUE AFUA_3G14730)-RELATED"/>
    <property type="match status" value="1"/>
</dbReference>
<comment type="caution">
    <text evidence="4">The sequence shown here is derived from an EMBL/GenBank/DDBJ whole genome shotgun (WGS) entry which is preliminary data.</text>
</comment>
<dbReference type="EMBL" id="NHYE01000114">
    <property type="protein sequence ID" value="PPR07489.1"/>
    <property type="molecule type" value="Genomic_DNA"/>
</dbReference>
<dbReference type="InParanoid" id="A0A409YWX2"/>
<dbReference type="AlphaFoldDB" id="A0A409YWX2"/>
<dbReference type="InterPro" id="IPR054710">
    <property type="entry name" value="Tri101-like_N"/>
</dbReference>
<organism evidence="4 5">
    <name type="scientific">Gymnopilus dilepis</name>
    <dbReference type="NCBI Taxonomy" id="231916"/>
    <lineage>
        <taxon>Eukaryota</taxon>
        <taxon>Fungi</taxon>
        <taxon>Dikarya</taxon>
        <taxon>Basidiomycota</taxon>
        <taxon>Agaricomycotina</taxon>
        <taxon>Agaricomycetes</taxon>
        <taxon>Agaricomycetidae</taxon>
        <taxon>Agaricales</taxon>
        <taxon>Agaricineae</taxon>
        <taxon>Hymenogastraceae</taxon>
        <taxon>Gymnopilus</taxon>
    </lineage>
</organism>
<protein>
    <recommendedName>
        <fullName evidence="3">Trichothecene 3-O-acetyltransferase-like N-terminal domain-containing protein</fullName>
    </recommendedName>
</protein>
<dbReference type="Gene3D" id="3.30.559.10">
    <property type="entry name" value="Chloramphenicol acetyltransferase-like domain"/>
    <property type="match status" value="2"/>
</dbReference>
<evidence type="ECO:0000259" key="3">
    <source>
        <dbReference type="Pfam" id="PF22664"/>
    </source>
</evidence>
<sequence>MADVPAPIPDSYTLDYELDIFGQQPGINIYTQITLCYAVPDPIASAHSTTTITDVLSKGLERLSARFPWVAGKIVNEGKSEGNTGVYKIRSFLQSPRLVVKDLRDDPSMPSFDDLREARFPSRMLDESVVAPRMTLPTPEEVTQDWPVFAVQATFVRGGLLLTFVGHHGAMDMTGQGFLIDLLAKACRGEEFTSEEVAIGNVDRRTIIPFLDDSWAPEPDKAKPAPAPSPSDSADAQPPKSSWVYFLFSPTSLASLKSLATQSLSSGFVSTDDTLSAFIWQSVSRARLPRLDPSHPTTFARAIDPRRFIRIPLNYPGLVQNMTFTTSALQELIDTPLGSVAATLRSAVDPRTSDVEYRTRAMATRLRRAPDKGVVPSVTASLDLGSDIMLSSWAGQDFYELDFGMGVGRPEAVRRPRFVPVESLMYLMPKRGDGEVAAFLCLRDEDIERLRRDEEFVKYGVYVG</sequence>
<proteinExistence type="predicted"/>
<gene>
    <name evidence="4" type="ORF">CVT26_013458</name>
</gene>
<keyword evidence="1" id="KW-0808">Transferase</keyword>